<evidence type="ECO:0008006" key="9">
    <source>
        <dbReference type="Google" id="ProtNLM"/>
    </source>
</evidence>
<feature type="transmembrane region" description="Helical" evidence="6">
    <location>
        <begin position="167"/>
        <end position="189"/>
    </location>
</feature>
<gene>
    <name evidence="7" type="ORF">VE01_00582</name>
</gene>
<feature type="transmembrane region" description="Helical" evidence="6">
    <location>
        <begin position="82"/>
        <end position="103"/>
    </location>
</feature>
<dbReference type="AlphaFoldDB" id="A0A2P2SYE1"/>
<dbReference type="Proteomes" id="UP000091956">
    <property type="component" value="Unassembled WGS sequence"/>
</dbReference>
<keyword evidence="4 6" id="KW-0472">Membrane</keyword>
<reference evidence="7 8" key="1">
    <citation type="submission" date="2016-03" db="EMBL/GenBank/DDBJ databases">
        <title>Comparative genomics of Pseudogymnoascus destructans, the fungus causing white-nose syndrome of bats.</title>
        <authorList>
            <person name="Palmer J.M."/>
            <person name="Drees K.P."/>
            <person name="Foster J.T."/>
            <person name="Lindner D.L."/>
        </authorList>
    </citation>
    <scope>NUCLEOTIDE SEQUENCE [LARGE SCALE GENOMIC DNA]</scope>
    <source>
        <strain evidence="7 8">UAMH 10579</strain>
    </source>
</reference>
<accession>A0A2P2SYE1</accession>
<evidence type="ECO:0000256" key="4">
    <source>
        <dbReference type="ARBA" id="ARBA00023136"/>
    </source>
</evidence>
<organism evidence="7 8">
    <name type="scientific">Pseudogymnoascus verrucosus</name>
    <dbReference type="NCBI Taxonomy" id="342668"/>
    <lineage>
        <taxon>Eukaryota</taxon>
        <taxon>Fungi</taxon>
        <taxon>Dikarya</taxon>
        <taxon>Ascomycota</taxon>
        <taxon>Pezizomycotina</taxon>
        <taxon>Leotiomycetes</taxon>
        <taxon>Thelebolales</taxon>
        <taxon>Thelebolaceae</taxon>
        <taxon>Pseudogymnoascus</taxon>
    </lineage>
</organism>
<evidence type="ECO:0000313" key="8">
    <source>
        <dbReference type="Proteomes" id="UP000091956"/>
    </source>
</evidence>
<dbReference type="EMBL" id="KV460206">
    <property type="protein sequence ID" value="OBU01863.1"/>
    <property type="molecule type" value="Genomic_DNA"/>
</dbReference>
<feature type="transmembrane region" description="Helical" evidence="6">
    <location>
        <begin position="201"/>
        <end position="219"/>
    </location>
</feature>
<proteinExistence type="predicted"/>
<feature type="transmembrane region" description="Helical" evidence="6">
    <location>
        <begin position="50"/>
        <end position="70"/>
    </location>
</feature>
<evidence type="ECO:0000256" key="1">
    <source>
        <dbReference type="ARBA" id="ARBA00004141"/>
    </source>
</evidence>
<comment type="subcellular location">
    <subcellularLocation>
        <location evidence="1">Membrane</location>
        <topology evidence="1">Multi-pass membrane protein</topology>
    </subcellularLocation>
</comment>
<keyword evidence="8" id="KW-1185">Reference proteome</keyword>
<evidence type="ECO:0000256" key="2">
    <source>
        <dbReference type="ARBA" id="ARBA00022692"/>
    </source>
</evidence>
<evidence type="ECO:0000313" key="7">
    <source>
        <dbReference type="EMBL" id="OBU01863.1"/>
    </source>
</evidence>
<evidence type="ECO:0000256" key="6">
    <source>
        <dbReference type="SAM" id="Phobius"/>
    </source>
</evidence>
<dbReference type="OrthoDB" id="5384040at2759"/>
<name>A0A2P2SYE1_9PEZI</name>
<dbReference type="PANTHER" id="PTHR31465:SF15">
    <property type="entry name" value="LIPID TRANSPORTER ATNI-RELATED"/>
    <property type="match status" value="1"/>
</dbReference>
<feature type="transmembrane region" description="Helical" evidence="6">
    <location>
        <begin position="239"/>
        <end position="257"/>
    </location>
</feature>
<dbReference type="PANTHER" id="PTHR31465">
    <property type="entry name" value="PROTEIN RTA1-RELATED"/>
    <property type="match status" value="1"/>
</dbReference>
<feature type="transmembrane region" description="Helical" evidence="6">
    <location>
        <begin position="124"/>
        <end position="147"/>
    </location>
</feature>
<reference evidence="8" key="2">
    <citation type="journal article" date="2018" name="Nat. Commun.">
        <title>Extreme sensitivity to ultraviolet light in the fungal pathogen causing white-nose syndrome of bats.</title>
        <authorList>
            <person name="Palmer J.M."/>
            <person name="Drees K.P."/>
            <person name="Foster J.T."/>
            <person name="Lindner D.L."/>
        </authorList>
    </citation>
    <scope>NUCLEOTIDE SEQUENCE [LARGE SCALE GENOMIC DNA]</scope>
    <source>
        <strain evidence="8">UAMH 10579</strain>
    </source>
</reference>
<dbReference type="GO" id="GO:0016020">
    <property type="term" value="C:membrane"/>
    <property type="evidence" value="ECO:0007669"/>
    <property type="project" value="UniProtKB-SubCell"/>
</dbReference>
<keyword evidence="2 6" id="KW-0812">Transmembrane</keyword>
<evidence type="ECO:0000256" key="5">
    <source>
        <dbReference type="SAM" id="MobiDB-lite"/>
    </source>
</evidence>
<sequence>MVAPVCLDPRDPDAQWPYCPSYAGAITFTALFGAVTLAHYIQAFSYRKRFCWVVCMASTWETLGFAFRIMGARNPRASGWPVASQMLVLLAPLWVNAFVYMVVGRIVYFWLPDKRIWGIRATSLTRWFVWFDVIIFLIQAAGGMMLSGTDVSASQTKIGLDIYMSGIGVQQGVLLAFIGLMITFHVRALREGRTHATRWQPLVYTLYGALILISIRIIFRLVEFSSGIYGPIPTHESYFYGLEATPMFLALFSLAAIHPGRYLRGPGSEFAKPIVTKGARRWWCCGRRKRTRVQPDYDTPKTGGQGQSDSEFGRGERTSDVPLTARSEGVYEGSYKAPRGDGVYDRHDDRMSDVPKTAQFPYRERV</sequence>
<dbReference type="Pfam" id="PF04479">
    <property type="entry name" value="RTA1"/>
    <property type="match status" value="1"/>
</dbReference>
<feature type="transmembrane region" description="Helical" evidence="6">
    <location>
        <begin position="20"/>
        <end position="38"/>
    </location>
</feature>
<evidence type="ECO:0000256" key="3">
    <source>
        <dbReference type="ARBA" id="ARBA00022989"/>
    </source>
</evidence>
<dbReference type="InterPro" id="IPR007568">
    <property type="entry name" value="RTA1"/>
</dbReference>
<dbReference type="RefSeq" id="XP_018135595.1">
    <property type="nucleotide sequence ID" value="XM_018270110.2"/>
</dbReference>
<dbReference type="STRING" id="342668.A0A2P2SYE1"/>
<protein>
    <recommendedName>
        <fullName evidence="9">RTA1 domain protein</fullName>
    </recommendedName>
</protein>
<dbReference type="GeneID" id="28833968"/>
<feature type="region of interest" description="Disordered" evidence="5">
    <location>
        <begin position="294"/>
        <end position="366"/>
    </location>
</feature>
<feature type="compositionally biased region" description="Basic and acidic residues" evidence="5">
    <location>
        <begin position="338"/>
        <end position="353"/>
    </location>
</feature>
<keyword evidence="3 6" id="KW-1133">Transmembrane helix</keyword>